<gene>
    <name evidence="1" type="ORF">L6164_024141</name>
</gene>
<keyword evidence="2" id="KW-1185">Reference proteome</keyword>
<dbReference type="EMBL" id="CM039435">
    <property type="protein sequence ID" value="KAI4316132.1"/>
    <property type="molecule type" value="Genomic_DNA"/>
</dbReference>
<sequence>MLPKPLGMLSSIHPKKSCWVSSISYMYFVSIRRSSILSEKGEAFDIHKRRTGARRDAAVESGFVRELIMSSINKNYVDMDEYPLTTELQLTKLSAKCGRRFLVTLYLMSLVGKLFHFMVTVENSNGFFLEHMGMAHRGFSLGLRESKA</sequence>
<proteinExistence type="predicted"/>
<name>A0ACB9LWL3_BAUVA</name>
<accession>A0ACB9LWL3</accession>
<evidence type="ECO:0000313" key="1">
    <source>
        <dbReference type="EMBL" id="KAI4316132.1"/>
    </source>
</evidence>
<evidence type="ECO:0000313" key="2">
    <source>
        <dbReference type="Proteomes" id="UP000828941"/>
    </source>
</evidence>
<protein>
    <submittedName>
        <fullName evidence="1">Uncharacterized protein</fullName>
    </submittedName>
</protein>
<reference evidence="1 2" key="1">
    <citation type="journal article" date="2022" name="DNA Res.">
        <title>Chromosomal-level genome assembly of the orchid tree Bauhinia variegata (Leguminosae; Cercidoideae) supports the allotetraploid origin hypothesis of Bauhinia.</title>
        <authorList>
            <person name="Zhong Y."/>
            <person name="Chen Y."/>
            <person name="Zheng D."/>
            <person name="Pang J."/>
            <person name="Liu Y."/>
            <person name="Luo S."/>
            <person name="Meng S."/>
            <person name="Qian L."/>
            <person name="Wei D."/>
            <person name="Dai S."/>
            <person name="Zhou R."/>
        </authorList>
    </citation>
    <scope>NUCLEOTIDE SEQUENCE [LARGE SCALE GENOMIC DNA]</scope>
    <source>
        <strain evidence="1">BV-YZ2020</strain>
    </source>
</reference>
<dbReference type="Proteomes" id="UP000828941">
    <property type="component" value="Chromosome 10"/>
</dbReference>
<organism evidence="1 2">
    <name type="scientific">Bauhinia variegata</name>
    <name type="common">Purple orchid tree</name>
    <name type="synonym">Phanera variegata</name>
    <dbReference type="NCBI Taxonomy" id="167791"/>
    <lineage>
        <taxon>Eukaryota</taxon>
        <taxon>Viridiplantae</taxon>
        <taxon>Streptophyta</taxon>
        <taxon>Embryophyta</taxon>
        <taxon>Tracheophyta</taxon>
        <taxon>Spermatophyta</taxon>
        <taxon>Magnoliopsida</taxon>
        <taxon>eudicotyledons</taxon>
        <taxon>Gunneridae</taxon>
        <taxon>Pentapetalae</taxon>
        <taxon>rosids</taxon>
        <taxon>fabids</taxon>
        <taxon>Fabales</taxon>
        <taxon>Fabaceae</taxon>
        <taxon>Cercidoideae</taxon>
        <taxon>Cercideae</taxon>
        <taxon>Bauhiniinae</taxon>
        <taxon>Bauhinia</taxon>
    </lineage>
</organism>
<comment type="caution">
    <text evidence="1">The sequence shown here is derived from an EMBL/GenBank/DDBJ whole genome shotgun (WGS) entry which is preliminary data.</text>
</comment>